<dbReference type="InterPro" id="IPR051448">
    <property type="entry name" value="CdaR-like_regulators"/>
</dbReference>
<sequence>MSLLITVEQLLSIKSLEGIKLIAGHAGIHNRISLANIIENPDAFDWLSPNELILSTGYVFKDSEEMQIRIIQELSEINCAGLMIKMRRYFDKLPQNMIELADRLGFPLLELPFEYTLAQVIAIVNEKTSADYDTLNRRSLDLHHDLFKIALEGGGVEQIADKLSATIDNPLIIVDRDWNLLCHKESMSAVVPLERIVPLEMGKPVLPIDFTDKIPKYMSEIKRSIKRIYHHGGQAYICRIMPVAVSNFVYGYIVVFQTGRSLTEFDYLAMENVSTILTLDRIKAKEIEEAKLKIRQDLFDILLSGNAMSPDMLKTLSEAHGLQEKHAYYCVLIQIESRDPDSYPSMVHRKYELEHVAKKCAQLIHGLSNRSNGEVVSYFRNQEIVVLVGKQEHKSPVIKQEAKALAEEMLEELNGQAKEMTFHLAIGGQYPTLHSLHRSFHEAQEALRLLQRLGDDRAIVHFEDLAGDHFLDSNIKPSEMESFVHKSLGAVSDHDRAFGTSFVATLDYYFKYNRNVTEAAKAMFIHRNTFIYRIDKIKELLHTDLKDTDELFQLQLALKLFRLMRAL</sequence>
<dbReference type="RefSeq" id="WP_378131301.1">
    <property type="nucleotide sequence ID" value="NZ_JBHSMI010000013.1"/>
</dbReference>
<evidence type="ECO:0000256" key="1">
    <source>
        <dbReference type="ARBA" id="ARBA00006754"/>
    </source>
</evidence>
<organism evidence="5 6">
    <name type="scientific">Cohnella soli</name>
    <dbReference type="NCBI Taxonomy" id="425005"/>
    <lineage>
        <taxon>Bacteria</taxon>
        <taxon>Bacillati</taxon>
        <taxon>Bacillota</taxon>
        <taxon>Bacilli</taxon>
        <taxon>Bacillales</taxon>
        <taxon>Paenibacillaceae</taxon>
        <taxon>Cohnella</taxon>
    </lineage>
</organism>
<evidence type="ECO:0000313" key="6">
    <source>
        <dbReference type="Proteomes" id="UP001596113"/>
    </source>
</evidence>
<reference evidence="6" key="1">
    <citation type="journal article" date="2019" name="Int. J. Syst. Evol. Microbiol.">
        <title>The Global Catalogue of Microorganisms (GCM) 10K type strain sequencing project: providing services to taxonomists for standard genome sequencing and annotation.</title>
        <authorList>
            <consortium name="The Broad Institute Genomics Platform"/>
            <consortium name="The Broad Institute Genome Sequencing Center for Infectious Disease"/>
            <person name="Wu L."/>
            <person name="Ma J."/>
        </authorList>
    </citation>
    <scope>NUCLEOTIDE SEQUENCE [LARGE SCALE GENOMIC DNA]</scope>
    <source>
        <strain evidence="6">CGMCC 1.18575</strain>
    </source>
</reference>
<evidence type="ECO:0000313" key="5">
    <source>
        <dbReference type="EMBL" id="MFC5402659.1"/>
    </source>
</evidence>
<dbReference type="EMBL" id="JBHSMI010000013">
    <property type="protein sequence ID" value="MFC5402659.1"/>
    <property type="molecule type" value="Genomic_DNA"/>
</dbReference>
<dbReference type="Pfam" id="PF07905">
    <property type="entry name" value="PucR"/>
    <property type="match status" value="1"/>
</dbReference>
<feature type="domain" description="Purine catabolism PurC-like" evidence="2">
    <location>
        <begin position="9"/>
        <end position="125"/>
    </location>
</feature>
<dbReference type="InterPro" id="IPR042070">
    <property type="entry name" value="PucR_C-HTH_sf"/>
</dbReference>
<comment type="similarity">
    <text evidence="1">Belongs to the CdaR family.</text>
</comment>
<accession>A0ABW0HNK5</accession>
<dbReference type="PANTHER" id="PTHR33744:SF1">
    <property type="entry name" value="DNA-BINDING TRANSCRIPTIONAL ACTIVATOR ADER"/>
    <property type="match status" value="1"/>
</dbReference>
<evidence type="ECO:0000259" key="4">
    <source>
        <dbReference type="Pfam" id="PF17853"/>
    </source>
</evidence>
<dbReference type="PANTHER" id="PTHR33744">
    <property type="entry name" value="CARBOHYDRATE DIACID REGULATOR"/>
    <property type="match status" value="1"/>
</dbReference>
<dbReference type="InterPro" id="IPR025736">
    <property type="entry name" value="PucR_C-HTH_dom"/>
</dbReference>
<name>A0ABW0HNK5_9BACL</name>
<protein>
    <submittedName>
        <fullName evidence="5">PucR family transcriptional regulator</fullName>
    </submittedName>
</protein>
<feature type="domain" description="CdaR GGDEF-like" evidence="4">
    <location>
        <begin position="306"/>
        <end position="449"/>
    </location>
</feature>
<keyword evidence="6" id="KW-1185">Reference proteome</keyword>
<feature type="domain" description="PucR C-terminal helix-turn-helix" evidence="3">
    <location>
        <begin position="503"/>
        <end position="560"/>
    </location>
</feature>
<proteinExistence type="inferred from homology"/>
<comment type="caution">
    <text evidence="5">The sequence shown here is derived from an EMBL/GenBank/DDBJ whole genome shotgun (WGS) entry which is preliminary data.</text>
</comment>
<evidence type="ECO:0000259" key="3">
    <source>
        <dbReference type="Pfam" id="PF13556"/>
    </source>
</evidence>
<dbReference type="Proteomes" id="UP001596113">
    <property type="component" value="Unassembled WGS sequence"/>
</dbReference>
<dbReference type="Pfam" id="PF13556">
    <property type="entry name" value="HTH_30"/>
    <property type="match status" value="1"/>
</dbReference>
<evidence type="ECO:0000259" key="2">
    <source>
        <dbReference type="Pfam" id="PF07905"/>
    </source>
</evidence>
<dbReference type="InterPro" id="IPR041522">
    <property type="entry name" value="CdaR_GGDEF"/>
</dbReference>
<dbReference type="Gene3D" id="1.10.10.2840">
    <property type="entry name" value="PucR C-terminal helix-turn-helix domain"/>
    <property type="match status" value="1"/>
</dbReference>
<gene>
    <name evidence="5" type="ORF">ACFPOF_07895</name>
</gene>
<dbReference type="InterPro" id="IPR012914">
    <property type="entry name" value="PucR_dom"/>
</dbReference>
<dbReference type="Pfam" id="PF17853">
    <property type="entry name" value="GGDEF_2"/>
    <property type="match status" value="1"/>
</dbReference>